<dbReference type="GO" id="GO:0015920">
    <property type="term" value="P:lipopolysaccharide transport"/>
    <property type="evidence" value="ECO:0007669"/>
    <property type="project" value="TreeGrafter"/>
</dbReference>
<evidence type="ECO:0000256" key="8">
    <source>
        <dbReference type="RuleBase" id="RU361157"/>
    </source>
</evidence>
<sequence length="286" mass="31633">MTVTTSYSNTLESTRASLAHIFQQREMLALLVRRDIKARYKDSALGLVWALIRPLTQLMIYYIVIGKFLGAERGIPDFAIYVFTGLTAYGLFQEIVGGGTASIVGNSGLIKKIYLPREVFPLASVGSALFNFCIQLGILLIATIVVGSVPWSLDLFYFIPSVIILVVFGTAFGLLLGAANVYLRDIQYLVEVGLLLMLWASPIVYSWEMVRGIVGHGLLLTIYTDNPITLAVLGFQRAFWTAGHDTVAYPEFLLVRMCIAIVVGVIMLFAFQRVFAKLQGNFAQQL</sequence>
<accession>A0A2T0VFC7</accession>
<dbReference type="InterPro" id="IPR013525">
    <property type="entry name" value="ABC2_TM"/>
</dbReference>
<comment type="subcellular location">
    <subcellularLocation>
        <location evidence="1 8">Cell membrane</location>
        <topology evidence="1 8">Multi-pass membrane protein</topology>
    </subcellularLocation>
</comment>
<keyword evidence="4 8" id="KW-1003">Cell membrane</keyword>
<dbReference type="AlphaFoldDB" id="A0A2T0VFC7"/>
<protein>
    <recommendedName>
        <fullName evidence="8">Transport permease protein</fullName>
    </recommendedName>
</protein>
<name>A0A2T0VFC7_9MICO</name>
<gene>
    <name evidence="10" type="ORF">B0I08_103100</name>
</gene>
<evidence type="ECO:0000256" key="4">
    <source>
        <dbReference type="ARBA" id="ARBA00022475"/>
    </source>
</evidence>
<organism evidence="10 11">
    <name type="scientific">Glaciihabitans tibetensis</name>
    <dbReference type="NCBI Taxonomy" id="1266600"/>
    <lineage>
        <taxon>Bacteria</taxon>
        <taxon>Bacillati</taxon>
        <taxon>Actinomycetota</taxon>
        <taxon>Actinomycetes</taxon>
        <taxon>Micrococcales</taxon>
        <taxon>Microbacteriaceae</taxon>
        <taxon>Glaciihabitans</taxon>
    </lineage>
</organism>
<evidence type="ECO:0000256" key="5">
    <source>
        <dbReference type="ARBA" id="ARBA00022692"/>
    </source>
</evidence>
<keyword evidence="7 8" id="KW-0472">Membrane</keyword>
<feature type="transmembrane region" description="Helical" evidence="8">
    <location>
        <begin position="253"/>
        <end position="271"/>
    </location>
</feature>
<feature type="transmembrane region" description="Helical" evidence="8">
    <location>
        <begin position="125"/>
        <end position="149"/>
    </location>
</feature>
<feature type="domain" description="ABC transmembrane type-2" evidence="9">
    <location>
        <begin position="45"/>
        <end position="274"/>
    </location>
</feature>
<evidence type="ECO:0000256" key="3">
    <source>
        <dbReference type="ARBA" id="ARBA00022448"/>
    </source>
</evidence>
<feature type="transmembrane region" description="Helical" evidence="8">
    <location>
        <begin position="78"/>
        <end position="104"/>
    </location>
</feature>
<dbReference type="PANTHER" id="PTHR30413">
    <property type="entry name" value="INNER MEMBRANE TRANSPORT PERMEASE"/>
    <property type="match status" value="1"/>
</dbReference>
<proteinExistence type="inferred from homology"/>
<dbReference type="PANTHER" id="PTHR30413:SF10">
    <property type="entry name" value="CAPSULE POLYSACCHARIDE EXPORT INNER-MEMBRANE PROTEIN CTRC"/>
    <property type="match status" value="1"/>
</dbReference>
<comment type="caution">
    <text evidence="10">The sequence shown here is derived from an EMBL/GenBank/DDBJ whole genome shotgun (WGS) entry which is preliminary data.</text>
</comment>
<feature type="transmembrane region" description="Helical" evidence="8">
    <location>
        <begin position="44"/>
        <end position="66"/>
    </location>
</feature>
<dbReference type="GO" id="GO:0140359">
    <property type="term" value="F:ABC-type transporter activity"/>
    <property type="evidence" value="ECO:0007669"/>
    <property type="project" value="InterPro"/>
</dbReference>
<dbReference type="GO" id="GO:0005886">
    <property type="term" value="C:plasma membrane"/>
    <property type="evidence" value="ECO:0007669"/>
    <property type="project" value="UniProtKB-SubCell"/>
</dbReference>
<evidence type="ECO:0000256" key="2">
    <source>
        <dbReference type="ARBA" id="ARBA00007783"/>
    </source>
</evidence>
<evidence type="ECO:0000256" key="1">
    <source>
        <dbReference type="ARBA" id="ARBA00004651"/>
    </source>
</evidence>
<dbReference type="EMBL" id="PVTL01000003">
    <property type="protein sequence ID" value="PRY68895.1"/>
    <property type="molecule type" value="Genomic_DNA"/>
</dbReference>
<dbReference type="Proteomes" id="UP000237983">
    <property type="component" value="Unassembled WGS sequence"/>
</dbReference>
<dbReference type="PROSITE" id="PS51012">
    <property type="entry name" value="ABC_TM2"/>
    <property type="match status" value="1"/>
</dbReference>
<keyword evidence="5 8" id="KW-0812">Transmembrane</keyword>
<comment type="similarity">
    <text evidence="2 8">Belongs to the ABC-2 integral membrane protein family.</text>
</comment>
<keyword evidence="6 8" id="KW-1133">Transmembrane helix</keyword>
<evidence type="ECO:0000313" key="10">
    <source>
        <dbReference type="EMBL" id="PRY68895.1"/>
    </source>
</evidence>
<evidence type="ECO:0000256" key="6">
    <source>
        <dbReference type="ARBA" id="ARBA00022989"/>
    </source>
</evidence>
<keyword evidence="11" id="KW-1185">Reference proteome</keyword>
<feature type="transmembrane region" description="Helical" evidence="8">
    <location>
        <begin position="188"/>
        <end position="207"/>
    </location>
</feature>
<evidence type="ECO:0000259" key="9">
    <source>
        <dbReference type="PROSITE" id="PS51012"/>
    </source>
</evidence>
<evidence type="ECO:0000313" key="11">
    <source>
        <dbReference type="Proteomes" id="UP000237983"/>
    </source>
</evidence>
<reference evidence="10 11" key="1">
    <citation type="submission" date="2018-03" db="EMBL/GenBank/DDBJ databases">
        <title>Genomic Encyclopedia of Type Strains, Phase III (KMG-III): the genomes of soil and plant-associated and newly described type strains.</title>
        <authorList>
            <person name="Whitman W."/>
        </authorList>
    </citation>
    <scope>NUCLEOTIDE SEQUENCE [LARGE SCALE GENOMIC DNA]</scope>
    <source>
        <strain evidence="10 11">CGMCC 1.12484</strain>
    </source>
</reference>
<feature type="transmembrane region" description="Helical" evidence="8">
    <location>
        <begin position="155"/>
        <end position="176"/>
    </location>
</feature>
<dbReference type="Pfam" id="PF01061">
    <property type="entry name" value="ABC2_membrane"/>
    <property type="match status" value="1"/>
</dbReference>
<dbReference type="InterPro" id="IPR047817">
    <property type="entry name" value="ABC2_TM_bact-type"/>
</dbReference>
<keyword evidence="3 8" id="KW-0813">Transport</keyword>
<evidence type="ECO:0000256" key="7">
    <source>
        <dbReference type="ARBA" id="ARBA00023136"/>
    </source>
</evidence>